<dbReference type="Proteomes" id="UP000177870">
    <property type="component" value="Chromosome"/>
</dbReference>
<dbReference type="RefSeq" id="WP_070394981.1">
    <property type="nucleotide sequence ID" value="NZ_CP017599.1"/>
</dbReference>
<evidence type="ECO:0000256" key="2">
    <source>
        <dbReference type="RuleBase" id="RU000363"/>
    </source>
</evidence>
<dbReference type="InterPro" id="IPR036291">
    <property type="entry name" value="NAD(P)-bd_dom_sf"/>
</dbReference>
<dbReference type="InterPro" id="IPR002347">
    <property type="entry name" value="SDR_fam"/>
</dbReference>
<gene>
    <name evidence="3" type="ORF">BJP34_26845</name>
</gene>
<dbReference type="PRINTS" id="PR00080">
    <property type="entry name" value="SDRFAMILY"/>
</dbReference>
<dbReference type="GO" id="GO:0016616">
    <property type="term" value="F:oxidoreductase activity, acting on the CH-OH group of donors, NAD or NADP as acceptor"/>
    <property type="evidence" value="ECO:0007669"/>
    <property type="project" value="TreeGrafter"/>
</dbReference>
<protein>
    <submittedName>
        <fullName evidence="3">Dehydrogenase</fullName>
    </submittedName>
</protein>
<dbReference type="STRING" id="1458985.BJP34_26845"/>
<name>A0A1D8TY58_9CYAN</name>
<dbReference type="KEGG" id="mpro:BJP34_26845"/>
<comment type="similarity">
    <text evidence="1 2">Belongs to the short-chain dehydrogenases/reductases (SDR) family.</text>
</comment>
<dbReference type="OrthoDB" id="528031at2"/>
<dbReference type="EMBL" id="CP017599">
    <property type="protein sequence ID" value="AOX02578.1"/>
    <property type="molecule type" value="Genomic_DNA"/>
</dbReference>
<evidence type="ECO:0000313" key="4">
    <source>
        <dbReference type="Proteomes" id="UP000177870"/>
    </source>
</evidence>
<dbReference type="SUPFAM" id="SSF51735">
    <property type="entry name" value="NAD(P)-binding Rossmann-fold domains"/>
    <property type="match status" value="1"/>
</dbReference>
<evidence type="ECO:0000256" key="1">
    <source>
        <dbReference type="ARBA" id="ARBA00006484"/>
    </source>
</evidence>
<dbReference type="PRINTS" id="PR00081">
    <property type="entry name" value="GDHRDH"/>
</dbReference>
<dbReference type="PANTHER" id="PTHR42760">
    <property type="entry name" value="SHORT-CHAIN DEHYDROGENASES/REDUCTASES FAMILY MEMBER"/>
    <property type="match status" value="1"/>
</dbReference>
<organism evidence="3 4">
    <name type="scientific">Moorena producens PAL-8-15-08-1</name>
    <dbReference type="NCBI Taxonomy" id="1458985"/>
    <lineage>
        <taxon>Bacteria</taxon>
        <taxon>Bacillati</taxon>
        <taxon>Cyanobacteriota</taxon>
        <taxon>Cyanophyceae</taxon>
        <taxon>Coleofasciculales</taxon>
        <taxon>Coleofasciculaceae</taxon>
        <taxon>Moorena</taxon>
    </lineage>
</organism>
<dbReference type="Gene3D" id="3.40.50.720">
    <property type="entry name" value="NAD(P)-binding Rossmann-like Domain"/>
    <property type="match status" value="1"/>
</dbReference>
<proteinExistence type="inferred from homology"/>
<sequence length="268" mass="28988">MNYFDLSGKIAIVTGVLGKLGPVWSRALLDAGATVVGIDLPLAQVPKSFELLQGHYPKTRLCLERGDICDRTAMTAIRDRILSDIGIPDVIVNNAGIDQPPGPVKTYSLDEIPLEICRKVFEVNVLGAFQVTQVFGSPMVEARRGSIINIGSLYGSVSPDARFYEHLECDPPFLKPPAYGASKAALVNLTRYFATHWGPFGVRVNALSPGGVLGGQDEEFKGKFCDRVPLGRMAEFDDLLGPLVFLASDASAYVTGIELRVDGGFTVW</sequence>
<evidence type="ECO:0000313" key="3">
    <source>
        <dbReference type="EMBL" id="AOX02578.1"/>
    </source>
</evidence>
<dbReference type="Pfam" id="PF13561">
    <property type="entry name" value="adh_short_C2"/>
    <property type="match status" value="1"/>
</dbReference>
<dbReference type="Pfam" id="PF00106">
    <property type="entry name" value="adh_short"/>
    <property type="match status" value="1"/>
</dbReference>
<dbReference type="AlphaFoldDB" id="A0A1D8TY58"/>
<reference evidence="4" key="1">
    <citation type="submission" date="2016-10" db="EMBL/GenBank/DDBJ databases">
        <title>Comparative genomics uncovers the prolific and rare metabolic potential of the cyanobacterial genus Moorea.</title>
        <authorList>
            <person name="Leao T."/>
            <person name="Castelao G."/>
            <person name="Korobeynikov A."/>
            <person name="Monroe E.A."/>
            <person name="Podell S."/>
            <person name="Glukhov E."/>
            <person name="Allen E."/>
            <person name="Gerwick W.H."/>
            <person name="Gerwick L."/>
        </authorList>
    </citation>
    <scope>NUCLEOTIDE SEQUENCE [LARGE SCALE GENOMIC DNA]</scope>
    <source>
        <strain evidence="4">PAL-8-15-08-1</strain>
    </source>
</reference>
<accession>A0A1D8TY58</accession>